<dbReference type="AlphaFoldDB" id="I7MEK4"/>
<dbReference type="RefSeq" id="XP_001016766.1">
    <property type="nucleotide sequence ID" value="XM_001016766.1"/>
</dbReference>
<keyword evidence="2" id="KW-1185">Reference proteome</keyword>
<sequence>MKSVQNICNFPLQKLSLMKKKLWQNSQRFGNSFIVYFTICNEVFAIRCGSAEYAYIFKIKTNIQSWYILYNRGILLTIKKQNCGDNLADLKKIKTSSLLKLSVYYNERKNQIQNRQIFLAFLSKKERKQACKQVCLQAKVPILFNNLVITRINNQYIIPSHIE</sequence>
<dbReference type="HOGENOM" id="CLU_1630393_0_0_1"/>
<reference evidence="2" key="1">
    <citation type="journal article" date="2006" name="PLoS Biol.">
        <title>Macronuclear genome sequence of the ciliate Tetrahymena thermophila, a model eukaryote.</title>
        <authorList>
            <person name="Eisen J.A."/>
            <person name="Coyne R.S."/>
            <person name="Wu M."/>
            <person name="Wu D."/>
            <person name="Thiagarajan M."/>
            <person name="Wortman J.R."/>
            <person name="Badger J.H."/>
            <person name="Ren Q."/>
            <person name="Amedeo P."/>
            <person name="Jones K.M."/>
            <person name="Tallon L.J."/>
            <person name="Delcher A.L."/>
            <person name="Salzberg S.L."/>
            <person name="Silva J.C."/>
            <person name="Haas B.J."/>
            <person name="Majoros W.H."/>
            <person name="Farzad M."/>
            <person name="Carlton J.M."/>
            <person name="Smith R.K. Jr."/>
            <person name="Garg J."/>
            <person name="Pearlman R.E."/>
            <person name="Karrer K.M."/>
            <person name="Sun L."/>
            <person name="Manning G."/>
            <person name="Elde N.C."/>
            <person name="Turkewitz A.P."/>
            <person name="Asai D.J."/>
            <person name="Wilkes D.E."/>
            <person name="Wang Y."/>
            <person name="Cai H."/>
            <person name="Collins K."/>
            <person name="Stewart B.A."/>
            <person name="Lee S.R."/>
            <person name="Wilamowska K."/>
            <person name="Weinberg Z."/>
            <person name="Ruzzo W.L."/>
            <person name="Wloga D."/>
            <person name="Gaertig J."/>
            <person name="Frankel J."/>
            <person name="Tsao C.-C."/>
            <person name="Gorovsky M.A."/>
            <person name="Keeling P.J."/>
            <person name="Waller R.F."/>
            <person name="Patron N.J."/>
            <person name="Cherry J.M."/>
            <person name="Stover N.A."/>
            <person name="Krieger C.J."/>
            <person name="del Toro C."/>
            <person name="Ryder H.F."/>
            <person name="Williamson S.C."/>
            <person name="Barbeau R.A."/>
            <person name="Hamilton E.P."/>
            <person name="Orias E."/>
        </authorList>
    </citation>
    <scope>NUCLEOTIDE SEQUENCE [LARGE SCALE GENOMIC DNA]</scope>
    <source>
        <strain evidence="2">SB210</strain>
    </source>
</reference>
<gene>
    <name evidence="1" type="ORF">TTHERM_00191900</name>
</gene>
<protein>
    <submittedName>
        <fullName evidence="1">Uncharacterized protein</fullName>
    </submittedName>
</protein>
<dbReference type="EMBL" id="GG662693">
    <property type="protein sequence ID" value="EAR96521.1"/>
    <property type="molecule type" value="Genomic_DNA"/>
</dbReference>
<accession>I7MEK4</accession>
<evidence type="ECO:0000313" key="1">
    <source>
        <dbReference type="EMBL" id="EAR96521.1"/>
    </source>
</evidence>
<organism evidence="1 2">
    <name type="scientific">Tetrahymena thermophila (strain SB210)</name>
    <dbReference type="NCBI Taxonomy" id="312017"/>
    <lineage>
        <taxon>Eukaryota</taxon>
        <taxon>Sar</taxon>
        <taxon>Alveolata</taxon>
        <taxon>Ciliophora</taxon>
        <taxon>Intramacronucleata</taxon>
        <taxon>Oligohymenophorea</taxon>
        <taxon>Hymenostomatida</taxon>
        <taxon>Tetrahymenina</taxon>
        <taxon>Tetrahymenidae</taxon>
        <taxon>Tetrahymena</taxon>
    </lineage>
</organism>
<proteinExistence type="predicted"/>
<dbReference type="GeneID" id="7837501"/>
<evidence type="ECO:0000313" key="2">
    <source>
        <dbReference type="Proteomes" id="UP000009168"/>
    </source>
</evidence>
<dbReference type="KEGG" id="tet:TTHERM_00191900"/>
<dbReference type="Proteomes" id="UP000009168">
    <property type="component" value="Unassembled WGS sequence"/>
</dbReference>
<name>I7MEK4_TETTS</name>
<dbReference type="InParanoid" id="I7MEK4"/>